<reference evidence="2" key="1">
    <citation type="submission" date="2011-08" db="EMBL/GenBank/DDBJ databases">
        <title>The draft genome of Latimeria chalumnae.</title>
        <authorList>
            <person name="Di Palma F."/>
            <person name="Alfoldi J."/>
            <person name="Johnson J."/>
            <person name="Berlin A."/>
            <person name="Gnerre S."/>
            <person name="Jaffe D."/>
            <person name="MacCallum I."/>
            <person name="Young S."/>
            <person name="Walker B.J."/>
            <person name="Lander E."/>
            <person name="Lindblad-Toh K."/>
        </authorList>
    </citation>
    <scope>NUCLEOTIDE SEQUENCE [LARGE SCALE GENOMIC DNA]</scope>
    <source>
        <strain evidence="2">Wild caught</strain>
    </source>
</reference>
<dbReference type="AlphaFoldDB" id="H2ZXJ8"/>
<accession>H2ZXJ8</accession>
<dbReference type="EMBL" id="AFYH01263363">
    <property type="status" value="NOT_ANNOTATED_CDS"/>
    <property type="molecule type" value="Genomic_DNA"/>
</dbReference>
<reference evidence="1" key="3">
    <citation type="submission" date="2025-09" db="UniProtKB">
        <authorList>
            <consortium name="Ensembl"/>
        </authorList>
    </citation>
    <scope>IDENTIFICATION</scope>
</reference>
<reference evidence="1" key="2">
    <citation type="submission" date="2025-08" db="UniProtKB">
        <authorList>
            <consortium name="Ensembl"/>
        </authorList>
    </citation>
    <scope>IDENTIFICATION</scope>
</reference>
<evidence type="ECO:0000313" key="2">
    <source>
        <dbReference type="Proteomes" id="UP000008672"/>
    </source>
</evidence>
<evidence type="ECO:0000313" key="1">
    <source>
        <dbReference type="Ensembl" id="ENSLACP00000002119.1"/>
    </source>
</evidence>
<dbReference type="Ensembl" id="ENSLACT00000002135.1">
    <property type="protein sequence ID" value="ENSLACP00000002119.1"/>
    <property type="gene ID" value="ENSLACG00000001895.1"/>
</dbReference>
<dbReference type="EMBL" id="AFYH01263362">
    <property type="status" value="NOT_ANNOTATED_CDS"/>
    <property type="molecule type" value="Genomic_DNA"/>
</dbReference>
<dbReference type="InParanoid" id="H2ZXJ8"/>
<dbReference type="STRING" id="7897.ENSLACP00000002119"/>
<dbReference type="EMBL" id="AFYH01263364">
    <property type="status" value="NOT_ANNOTATED_CDS"/>
    <property type="molecule type" value="Genomic_DNA"/>
</dbReference>
<dbReference type="OMA" id="QEFHIWS"/>
<name>H2ZXJ8_LATCH</name>
<keyword evidence="2" id="KW-1185">Reference proteome</keyword>
<dbReference type="InterPro" id="IPR032675">
    <property type="entry name" value="LRR_dom_sf"/>
</dbReference>
<organism evidence="1 2">
    <name type="scientific">Latimeria chalumnae</name>
    <name type="common">Coelacanth</name>
    <dbReference type="NCBI Taxonomy" id="7897"/>
    <lineage>
        <taxon>Eukaryota</taxon>
        <taxon>Metazoa</taxon>
        <taxon>Chordata</taxon>
        <taxon>Craniata</taxon>
        <taxon>Vertebrata</taxon>
        <taxon>Euteleostomi</taxon>
        <taxon>Coelacanthiformes</taxon>
        <taxon>Coelacanthidae</taxon>
        <taxon>Latimeria</taxon>
    </lineage>
</organism>
<dbReference type="HOGENOM" id="CLU_095192_1_0_1"/>
<dbReference type="GeneTree" id="ENSGT00530000068221"/>
<dbReference type="Proteomes" id="UP000008672">
    <property type="component" value="Unassembled WGS sequence"/>
</dbReference>
<sequence>KKKKGKSKKGSLPDVAILLKKFMKTYEKHCAQAQSSVSPTIKQGLQKCIEREEPFRRIILTCPEVVSEVSPPAHFKPLLMTIRDERYMLGKELCIWNIPLNNQDIADLSIVLELRGRTVYPFSKLELMDCAIDVWSVERLGKATSFSNLTIIVLDY</sequence>
<protein>
    <submittedName>
        <fullName evidence="1">Uncharacterized protein</fullName>
    </submittedName>
</protein>
<proteinExistence type="predicted"/>
<dbReference type="Gene3D" id="3.80.10.10">
    <property type="entry name" value="Ribonuclease Inhibitor"/>
    <property type="match status" value="1"/>
</dbReference>
<dbReference type="eggNOG" id="ENOG502RX72">
    <property type="taxonomic scope" value="Eukaryota"/>
</dbReference>